<name>A0A6G0VQN8_APHCR</name>
<dbReference type="OrthoDB" id="412600at2759"/>
<reference evidence="1 2" key="1">
    <citation type="submission" date="2019-08" db="EMBL/GenBank/DDBJ databases">
        <title>Whole genome of Aphis craccivora.</title>
        <authorList>
            <person name="Voronova N.V."/>
            <person name="Shulinski R.S."/>
            <person name="Bandarenka Y.V."/>
            <person name="Zhorov D.G."/>
            <person name="Warner D."/>
        </authorList>
    </citation>
    <scope>NUCLEOTIDE SEQUENCE [LARGE SCALE GENOMIC DNA]</scope>
    <source>
        <strain evidence="1">180601</strain>
        <tissue evidence="1">Whole Body</tissue>
    </source>
</reference>
<evidence type="ECO:0000313" key="2">
    <source>
        <dbReference type="Proteomes" id="UP000478052"/>
    </source>
</evidence>
<dbReference type="Proteomes" id="UP000478052">
    <property type="component" value="Unassembled WGS sequence"/>
</dbReference>
<dbReference type="EMBL" id="VUJU01013122">
    <property type="protein sequence ID" value="KAF0705849.1"/>
    <property type="molecule type" value="Genomic_DNA"/>
</dbReference>
<feature type="non-terminal residue" evidence="1">
    <location>
        <position position="185"/>
    </location>
</feature>
<keyword evidence="2" id="KW-1185">Reference proteome</keyword>
<accession>A0A6G0VQN8</accession>
<proteinExistence type="predicted"/>
<gene>
    <name evidence="1" type="ORF">FWK35_00031123</name>
</gene>
<sequence length="185" mass="20992">MSLASSDSEQDFLDSVRAPALFAELEDDEEIVEDDDENVDEQEYKEVMVSRNLLSMEDEAFTAQQHAAIESIDNDYVLRREFTALIPAFDHQPGRTNVNQTSDLEVIDPPVDENDKIPDVFTENSSAINNQTSLPRIKLTLKGPFAQEKDIKLNFKIIKNVKVELKESNWTICYAVQKLAQLADL</sequence>
<dbReference type="GO" id="GO:0016567">
    <property type="term" value="P:protein ubiquitination"/>
    <property type="evidence" value="ECO:0007669"/>
    <property type="project" value="UniProtKB-UniPathway"/>
</dbReference>
<organism evidence="1 2">
    <name type="scientific">Aphis craccivora</name>
    <name type="common">Cowpea aphid</name>
    <dbReference type="NCBI Taxonomy" id="307492"/>
    <lineage>
        <taxon>Eukaryota</taxon>
        <taxon>Metazoa</taxon>
        <taxon>Ecdysozoa</taxon>
        <taxon>Arthropoda</taxon>
        <taxon>Hexapoda</taxon>
        <taxon>Insecta</taxon>
        <taxon>Pterygota</taxon>
        <taxon>Neoptera</taxon>
        <taxon>Paraneoptera</taxon>
        <taxon>Hemiptera</taxon>
        <taxon>Sternorrhyncha</taxon>
        <taxon>Aphidomorpha</taxon>
        <taxon>Aphidoidea</taxon>
        <taxon>Aphididae</taxon>
        <taxon>Aphidini</taxon>
        <taxon>Aphis</taxon>
        <taxon>Aphis</taxon>
    </lineage>
</organism>
<dbReference type="AlphaFoldDB" id="A0A6G0VQN8"/>
<comment type="caution">
    <text evidence="1">The sequence shown here is derived from an EMBL/GenBank/DDBJ whole genome shotgun (WGS) entry which is preliminary data.</text>
</comment>
<dbReference type="UniPathway" id="UPA00143"/>
<evidence type="ECO:0000313" key="1">
    <source>
        <dbReference type="EMBL" id="KAF0705849.1"/>
    </source>
</evidence>
<protein>
    <submittedName>
        <fullName evidence="1">Uncharacterized protein</fullName>
    </submittedName>
</protein>